<dbReference type="InterPro" id="IPR045584">
    <property type="entry name" value="Pilin-like"/>
</dbReference>
<evidence type="ECO:0000256" key="1">
    <source>
        <dbReference type="ARBA" id="ARBA00004167"/>
    </source>
</evidence>
<keyword evidence="5 6" id="KW-0472">Membrane</keyword>
<evidence type="ECO:0000256" key="3">
    <source>
        <dbReference type="ARBA" id="ARBA00022692"/>
    </source>
</evidence>
<dbReference type="InterPro" id="IPR012902">
    <property type="entry name" value="N_methyl_site"/>
</dbReference>
<feature type="transmembrane region" description="Helical" evidence="6">
    <location>
        <begin position="21"/>
        <end position="43"/>
    </location>
</feature>
<dbReference type="PROSITE" id="PS00409">
    <property type="entry name" value="PROKAR_NTER_METHYL"/>
    <property type="match status" value="1"/>
</dbReference>
<protein>
    <recommendedName>
        <fullName evidence="9">Type II secretion system protein GspG C-terminal domain-containing protein</fullName>
    </recommendedName>
</protein>
<evidence type="ECO:0000313" key="7">
    <source>
        <dbReference type="EMBL" id="PIS07833.1"/>
    </source>
</evidence>
<dbReference type="NCBIfam" id="TIGR02532">
    <property type="entry name" value="IV_pilin_GFxxxE"/>
    <property type="match status" value="1"/>
</dbReference>
<evidence type="ECO:0000256" key="2">
    <source>
        <dbReference type="ARBA" id="ARBA00022481"/>
    </source>
</evidence>
<dbReference type="SUPFAM" id="SSF54523">
    <property type="entry name" value="Pili subunits"/>
    <property type="match status" value="1"/>
</dbReference>
<dbReference type="Pfam" id="PF07963">
    <property type="entry name" value="N_methyl"/>
    <property type="match status" value="1"/>
</dbReference>
<dbReference type="PANTHER" id="PTHR30093">
    <property type="entry name" value="GENERAL SECRETION PATHWAY PROTEIN G"/>
    <property type="match status" value="1"/>
</dbReference>
<keyword evidence="2" id="KW-0488">Methylation</keyword>
<dbReference type="GO" id="GO:0015627">
    <property type="term" value="C:type II protein secretion system complex"/>
    <property type="evidence" value="ECO:0007669"/>
    <property type="project" value="InterPro"/>
</dbReference>
<dbReference type="AlphaFoldDB" id="A0A2H0W6V3"/>
<evidence type="ECO:0000256" key="4">
    <source>
        <dbReference type="ARBA" id="ARBA00022989"/>
    </source>
</evidence>
<sequence length="223" mass="24215">MKKLILEKLRAKACFNKKGFTLVELLIVIVIIGVLASIGIVSYKGTQAVARDSQRKSDLQAIGTAYKMHYQDKKAWLFNNKELAAIGASANCEGSNIAGDTCGAGWFNYKSSTYIVSIAHVLFAAGYISKEVIDPQLDPSNSANGTTGSGAKQYMKYFCYQGGSAKGIALFAKLEKTKTVFSDSNSASLTELDQCTLYKNGTYPLGTWMKNNSYGMNYGIIVK</sequence>
<gene>
    <name evidence="7" type="ORF">COT78_01180</name>
</gene>
<comment type="subcellular location">
    <subcellularLocation>
        <location evidence="1">Membrane</location>
        <topology evidence="1">Single-pass membrane protein</topology>
    </subcellularLocation>
</comment>
<keyword evidence="4 6" id="KW-1133">Transmembrane helix</keyword>
<evidence type="ECO:0000256" key="6">
    <source>
        <dbReference type="SAM" id="Phobius"/>
    </source>
</evidence>
<evidence type="ECO:0008006" key="9">
    <source>
        <dbReference type="Google" id="ProtNLM"/>
    </source>
</evidence>
<comment type="caution">
    <text evidence="7">The sequence shown here is derived from an EMBL/GenBank/DDBJ whole genome shotgun (WGS) entry which is preliminary data.</text>
</comment>
<dbReference type="Gene3D" id="3.30.700.10">
    <property type="entry name" value="Glycoprotein, Type 4 Pilin"/>
    <property type="match status" value="1"/>
</dbReference>
<evidence type="ECO:0000256" key="5">
    <source>
        <dbReference type="ARBA" id="ARBA00023136"/>
    </source>
</evidence>
<dbReference type="PRINTS" id="PR00813">
    <property type="entry name" value="BCTERIALGSPG"/>
</dbReference>
<proteinExistence type="predicted"/>
<dbReference type="EMBL" id="PEZW01000009">
    <property type="protein sequence ID" value="PIS07833.1"/>
    <property type="molecule type" value="Genomic_DNA"/>
</dbReference>
<evidence type="ECO:0000313" key="8">
    <source>
        <dbReference type="Proteomes" id="UP000231382"/>
    </source>
</evidence>
<organism evidence="7 8">
    <name type="scientific">Candidatus Berkelbacteria bacterium CG10_big_fil_rev_8_21_14_0_10_43_13</name>
    <dbReference type="NCBI Taxonomy" id="1974514"/>
    <lineage>
        <taxon>Bacteria</taxon>
        <taxon>Candidatus Berkelbacteria</taxon>
    </lineage>
</organism>
<dbReference type="GO" id="GO:0016020">
    <property type="term" value="C:membrane"/>
    <property type="evidence" value="ECO:0007669"/>
    <property type="project" value="UniProtKB-SubCell"/>
</dbReference>
<reference evidence="8" key="1">
    <citation type="submission" date="2017-09" db="EMBL/GenBank/DDBJ databases">
        <title>Depth-based differentiation of microbial function through sediment-hosted aquifers and enrichment of novel symbionts in the deep terrestrial subsurface.</title>
        <authorList>
            <person name="Probst A.J."/>
            <person name="Ladd B."/>
            <person name="Jarett J.K."/>
            <person name="Geller-Mcgrath D.E."/>
            <person name="Sieber C.M.K."/>
            <person name="Emerson J.B."/>
            <person name="Anantharaman K."/>
            <person name="Thomas B.C."/>
            <person name="Malmstrom R."/>
            <person name="Stieglmeier M."/>
            <person name="Klingl A."/>
            <person name="Woyke T."/>
            <person name="Ryan C.M."/>
            <person name="Banfield J.F."/>
        </authorList>
    </citation>
    <scope>NUCLEOTIDE SEQUENCE [LARGE SCALE GENOMIC DNA]</scope>
</reference>
<dbReference type="Proteomes" id="UP000231382">
    <property type="component" value="Unassembled WGS sequence"/>
</dbReference>
<name>A0A2H0W6V3_9BACT</name>
<keyword evidence="3 6" id="KW-0812">Transmembrane</keyword>
<dbReference type="InterPro" id="IPR000983">
    <property type="entry name" value="Bac_GSPG_pilin"/>
</dbReference>
<dbReference type="PANTHER" id="PTHR30093:SF44">
    <property type="entry name" value="TYPE II SECRETION SYSTEM CORE PROTEIN G"/>
    <property type="match status" value="1"/>
</dbReference>
<accession>A0A2H0W6V3</accession>
<dbReference type="GO" id="GO:0015628">
    <property type="term" value="P:protein secretion by the type II secretion system"/>
    <property type="evidence" value="ECO:0007669"/>
    <property type="project" value="InterPro"/>
</dbReference>